<accession>A0A4D7B2Y2</accession>
<proteinExistence type="predicted"/>
<keyword evidence="1" id="KW-1133">Transmembrane helix</keyword>
<dbReference type="EMBL" id="CP039690">
    <property type="protein sequence ID" value="QCI65413.1"/>
    <property type="molecule type" value="Genomic_DNA"/>
</dbReference>
<keyword evidence="1" id="KW-0472">Membrane</keyword>
<dbReference type="KEGG" id="pstg:E8M01_15065"/>
<gene>
    <name evidence="2" type="ORF">E8M01_15065</name>
</gene>
<feature type="transmembrane region" description="Helical" evidence="1">
    <location>
        <begin position="64"/>
        <end position="81"/>
    </location>
</feature>
<evidence type="ECO:0000313" key="2">
    <source>
        <dbReference type="EMBL" id="QCI65413.1"/>
    </source>
</evidence>
<name>A0A4D7B2Y2_9HYPH</name>
<dbReference type="RefSeq" id="WP_136960860.1">
    <property type="nucleotide sequence ID" value="NZ_CP039690.1"/>
</dbReference>
<feature type="transmembrane region" description="Helical" evidence="1">
    <location>
        <begin position="25"/>
        <end position="44"/>
    </location>
</feature>
<dbReference type="Proteomes" id="UP000298781">
    <property type="component" value="Chromosome"/>
</dbReference>
<keyword evidence="1" id="KW-0812">Transmembrane</keyword>
<protein>
    <submittedName>
        <fullName evidence="2">DUF1109 family protein</fullName>
    </submittedName>
</protein>
<evidence type="ECO:0000256" key="1">
    <source>
        <dbReference type="SAM" id="Phobius"/>
    </source>
</evidence>
<evidence type="ECO:0000313" key="3">
    <source>
        <dbReference type="Proteomes" id="UP000298781"/>
    </source>
</evidence>
<feature type="transmembrane region" description="Helical" evidence="1">
    <location>
        <begin position="157"/>
        <end position="175"/>
    </location>
</feature>
<dbReference type="Pfam" id="PF06532">
    <property type="entry name" value="NrsF"/>
    <property type="match status" value="1"/>
</dbReference>
<dbReference type="InterPro" id="IPR009495">
    <property type="entry name" value="NrsF"/>
</dbReference>
<reference evidence="2 3" key="1">
    <citation type="submission" date="2019-04" db="EMBL/GenBank/DDBJ databases">
        <title>Phreatobacter aquaticus sp. nov.</title>
        <authorList>
            <person name="Choi A."/>
        </authorList>
    </citation>
    <scope>NUCLEOTIDE SEQUENCE [LARGE SCALE GENOMIC DNA]</scope>
    <source>
        <strain evidence="2 3">KCTC 52518</strain>
    </source>
</reference>
<feature type="transmembrane region" description="Helical" evidence="1">
    <location>
        <begin position="123"/>
        <end position="145"/>
    </location>
</feature>
<feature type="transmembrane region" description="Helical" evidence="1">
    <location>
        <begin position="187"/>
        <end position="208"/>
    </location>
</feature>
<sequence length="210" mass="21492">MKTDDLIAALSRDATLTEAPASRRIALALVVSAVIAFALLMLVVKPRSDLAEAATTMLFDLKMVYVATLVVGAVALLRAAARPEGVLSPVLLLVPAALMLFGLGHELATQAPAAYGTRLVGRNWALCLVAIPFMAAAPLAAILAAMRAGAPADPTRAGAIAGFAAGAIAAVFYGLHCVDDSPLFVATWYTVAIGVMAAAGAAIGRRVLAW</sequence>
<feature type="transmembrane region" description="Helical" evidence="1">
    <location>
        <begin position="86"/>
        <end position="103"/>
    </location>
</feature>
<organism evidence="2 3">
    <name type="scientific">Phreatobacter stygius</name>
    <dbReference type="NCBI Taxonomy" id="1940610"/>
    <lineage>
        <taxon>Bacteria</taxon>
        <taxon>Pseudomonadati</taxon>
        <taxon>Pseudomonadota</taxon>
        <taxon>Alphaproteobacteria</taxon>
        <taxon>Hyphomicrobiales</taxon>
        <taxon>Phreatobacteraceae</taxon>
        <taxon>Phreatobacter</taxon>
    </lineage>
</organism>
<dbReference type="AlphaFoldDB" id="A0A4D7B2Y2"/>
<keyword evidence="3" id="KW-1185">Reference proteome</keyword>